<dbReference type="InterPro" id="IPR011990">
    <property type="entry name" value="TPR-like_helical_dom_sf"/>
</dbReference>
<keyword evidence="4" id="KW-0963">Cytoplasm</keyword>
<dbReference type="FunFam" id="1.25.40.10:FF:000060">
    <property type="entry name" value="Golgi to ER traffic protein 4 homolog"/>
    <property type="match status" value="1"/>
</dbReference>
<comment type="caution">
    <text evidence="5">The sequence shown here is derived from an EMBL/GenBank/DDBJ whole genome shotgun (WGS) entry which is preliminary data.</text>
</comment>
<evidence type="ECO:0000313" key="5">
    <source>
        <dbReference type="EMBL" id="KAJ5074493.1"/>
    </source>
</evidence>
<evidence type="ECO:0000256" key="1">
    <source>
        <dbReference type="ARBA" id="ARBA00004514"/>
    </source>
</evidence>
<comment type="similarity">
    <text evidence="2">Belongs to the GET4 family.</text>
</comment>
<evidence type="ECO:0000256" key="3">
    <source>
        <dbReference type="ARBA" id="ARBA00022448"/>
    </source>
</evidence>
<dbReference type="Pfam" id="PF04190">
    <property type="entry name" value="GET4"/>
    <property type="match status" value="1"/>
</dbReference>
<comment type="subcellular location">
    <subcellularLocation>
        <location evidence="1">Cytoplasm</location>
        <location evidence="1">Cytosol</location>
    </subcellularLocation>
</comment>
<dbReference type="OrthoDB" id="10252405at2759"/>
<keyword evidence="3" id="KW-0813">Transport</keyword>
<dbReference type="OMA" id="LMDMMGM"/>
<dbReference type="PANTHER" id="PTHR12875:SF0">
    <property type="entry name" value="GOLGI TO ER TRAFFIC PROTEIN 4 HOMOLOG"/>
    <property type="match status" value="1"/>
</dbReference>
<dbReference type="EMBL" id="JAPDFW010000070">
    <property type="protein sequence ID" value="KAJ5074493.1"/>
    <property type="molecule type" value="Genomic_DNA"/>
</dbReference>
<dbReference type="Gene3D" id="1.25.40.10">
    <property type="entry name" value="Tetratricopeptide repeat domain"/>
    <property type="match status" value="1"/>
</dbReference>
<sequence>MSNFLNTIEEAIRKKNYYRAQQLYISLAFRFKSKGETEQAINLLSSGSIKLIQNGEYLGGIALGFKMIEILISEKIKPDENRIKLIENIVDCFPEKEKTQATSFIEHAIDKWTTTKENILGDANLHYITAKIYENNEDYGESQKHYIQTKGRTKEFGKMLITWAKQGTKSEIDLFIARPILQMLCFSNLDDSESLYEYYIQELVSNMMNIQTPLLNFITFLFRTLRRDSKELFLMLREKYLPSLQRDPSFVKFVDQIGRVYFDIETPRQDFASLFGNLIPSLLGDSEEKK</sequence>
<evidence type="ECO:0000313" key="6">
    <source>
        <dbReference type="Proteomes" id="UP001149090"/>
    </source>
</evidence>
<name>A0A9Q0LKJ0_ANAIG</name>
<proteinExistence type="inferred from homology"/>
<protein>
    <submittedName>
        <fullName evidence="5">Golgi to er traffic protein</fullName>
    </submittedName>
</protein>
<dbReference type="Proteomes" id="UP001149090">
    <property type="component" value="Unassembled WGS sequence"/>
</dbReference>
<dbReference type="InterPro" id="IPR007317">
    <property type="entry name" value="GET4"/>
</dbReference>
<organism evidence="5 6">
    <name type="scientific">Anaeramoeba ignava</name>
    <name type="common">Anaerobic marine amoeba</name>
    <dbReference type="NCBI Taxonomy" id="1746090"/>
    <lineage>
        <taxon>Eukaryota</taxon>
        <taxon>Metamonada</taxon>
        <taxon>Anaeramoebidae</taxon>
        <taxon>Anaeramoeba</taxon>
    </lineage>
</organism>
<gene>
    <name evidence="5" type="ORF">M0811_01124</name>
</gene>
<evidence type="ECO:0000256" key="2">
    <source>
        <dbReference type="ARBA" id="ARBA00005351"/>
    </source>
</evidence>
<dbReference type="PANTHER" id="PTHR12875">
    <property type="entry name" value="GOLGI TO ER TRAFFIC PROTEIN 4 HOMOLOG"/>
    <property type="match status" value="1"/>
</dbReference>
<dbReference type="GO" id="GO:0045048">
    <property type="term" value="P:protein insertion into ER membrane"/>
    <property type="evidence" value="ECO:0007669"/>
    <property type="project" value="InterPro"/>
</dbReference>
<keyword evidence="6" id="KW-1185">Reference proteome</keyword>
<reference evidence="5" key="1">
    <citation type="submission" date="2022-10" db="EMBL/GenBank/DDBJ databases">
        <title>Novel sulphate-reducing endosymbionts in the free-living metamonad Anaeramoeba.</title>
        <authorList>
            <person name="Jerlstrom-Hultqvist J."/>
            <person name="Cepicka I."/>
            <person name="Gallot-Lavallee L."/>
            <person name="Salas-Leiva D."/>
            <person name="Curtis B.A."/>
            <person name="Zahonova K."/>
            <person name="Pipaliya S."/>
            <person name="Dacks J."/>
            <person name="Roger A.J."/>
        </authorList>
    </citation>
    <scope>NUCLEOTIDE SEQUENCE</scope>
    <source>
        <strain evidence="5">BMAN</strain>
    </source>
</reference>
<evidence type="ECO:0000256" key="4">
    <source>
        <dbReference type="ARBA" id="ARBA00022490"/>
    </source>
</evidence>
<accession>A0A9Q0LKJ0</accession>
<dbReference type="GO" id="GO:0005829">
    <property type="term" value="C:cytosol"/>
    <property type="evidence" value="ECO:0007669"/>
    <property type="project" value="UniProtKB-SubCell"/>
</dbReference>
<dbReference type="AlphaFoldDB" id="A0A9Q0LKJ0"/>